<organism evidence="1">
    <name type="scientific">marine metagenome</name>
    <dbReference type="NCBI Taxonomy" id="408172"/>
    <lineage>
        <taxon>unclassified sequences</taxon>
        <taxon>metagenomes</taxon>
        <taxon>ecological metagenomes</taxon>
    </lineage>
</organism>
<dbReference type="EMBL" id="UINC01019639">
    <property type="protein sequence ID" value="SVA83248.1"/>
    <property type="molecule type" value="Genomic_DNA"/>
</dbReference>
<evidence type="ECO:0000313" key="1">
    <source>
        <dbReference type="EMBL" id="SVA83248.1"/>
    </source>
</evidence>
<name>A0A381Z1V0_9ZZZZ</name>
<dbReference type="AlphaFoldDB" id="A0A381Z1V0"/>
<accession>A0A381Z1V0</accession>
<gene>
    <name evidence="1" type="ORF">METZ01_LOCUS136102</name>
</gene>
<sequence length="99" mass="11541">MTNLVNHIKSINEKSKKEMDANPGLWIGTIVEDPKHWKEYGITTPAQFDRYQDECCLYEVVSMHTSKSYARSLGISAMTDEELYKTLDFYSKAYDEFDE</sequence>
<proteinExistence type="predicted"/>
<protein>
    <submittedName>
        <fullName evidence="1">Uncharacterized protein</fullName>
    </submittedName>
</protein>
<reference evidence="1" key="1">
    <citation type="submission" date="2018-05" db="EMBL/GenBank/DDBJ databases">
        <authorList>
            <person name="Lanie J.A."/>
            <person name="Ng W.-L."/>
            <person name="Kazmierczak K.M."/>
            <person name="Andrzejewski T.M."/>
            <person name="Davidsen T.M."/>
            <person name="Wayne K.J."/>
            <person name="Tettelin H."/>
            <person name="Glass J.I."/>
            <person name="Rusch D."/>
            <person name="Podicherti R."/>
            <person name="Tsui H.-C.T."/>
            <person name="Winkler M.E."/>
        </authorList>
    </citation>
    <scope>NUCLEOTIDE SEQUENCE</scope>
</reference>